<organism evidence="1 2">
    <name type="scientific">Paenarthrobacter nicotinovorans</name>
    <name type="common">Arthrobacter nicotinovorans</name>
    <dbReference type="NCBI Taxonomy" id="29320"/>
    <lineage>
        <taxon>Bacteria</taxon>
        <taxon>Bacillati</taxon>
        <taxon>Actinomycetota</taxon>
        <taxon>Actinomycetes</taxon>
        <taxon>Micrococcales</taxon>
        <taxon>Micrococcaceae</taxon>
        <taxon>Paenarthrobacter</taxon>
    </lineage>
</organism>
<comment type="caution">
    <text evidence="1">The sequence shown here is derived from an EMBL/GenBank/DDBJ whole genome shotgun (WGS) entry which is preliminary data.</text>
</comment>
<gene>
    <name evidence="1" type="ORF">V3C41_00185</name>
</gene>
<dbReference type="EMBL" id="JBBMFV010000001">
    <property type="protein sequence ID" value="MEO3939485.1"/>
    <property type="molecule type" value="Genomic_DNA"/>
</dbReference>
<dbReference type="Proteomes" id="UP001448614">
    <property type="component" value="Unassembled WGS sequence"/>
</dbReference>
<name>A0ABV0GLV9_PAENI</name>
<reference evidence="1 2" key="1">
    <citation type="journal article" date="2024" name="Appl. Microbiol. Biotechnol.">
        <title>Biosynthetic gene clusters with biotechnological applications in novel Antarctic isolates from Actinomycetota.</title>
        <authorList>
            <person name="Bruna P."/>
            <person name="Nunez-Montero K."/>
            <person name="Contreras M.J."/>
            <person name="Leal K."/>
            <person name="Garcia M."/>
            <person name="Abanto M."/>
            <person name="Barrientos L."/>
        </authorList>
    </citation>
    <scope>NUCLEOTIDE SEQUENCE [LARGE SCALE GENOMIC DNA]</scope>
    <source>
        <strain evidence="1 2">Se16.17</strain>
    </source>
</reference>
<evidence type="ECO:0000313" key="2">
    <source>
        <dbReference type="Proteomes" id="UP001448614"/>
    </source>
</evidence>
<protein>
    <submittedName>
        <fullName evidence="1">Uncharacterized protein</fullName>
    </submittedName>
</protein>
<accession>A0ABV0GLV9</accession>
<keyword evidence="2" id="KW-1185">Reference proteome</keyword>
<proteinExistence type="predicted"/>
<sequence length="102" mass="11163">MNATPITAETITLILDEQSVPAELRTDPEVQAAAYGLAFLNSPATPAEGRFYSASTVFYDEENESRYEVSNRDLLEEQLTARLSVRTAELTPSDDGINHQAG</sequence>
<dbReference type="RefSeq" id="WP_347781474.1">
    <property type="nucleotide sequence ID" value="NZ_JBBMFV010000001.1"/>
</dbReference>
<evidence type="ECO:0000313" key="1">
    <source>
        <dbReference type="EMBL" id="MEO3939485.1"/>
    </source>
</evidence>